<gene>
    <name evidence="2" type="ORF">VHEMI08100</name>
</gene>
<proteinExistence type="predicted"/>
<feature type="domain" description="Nucleoside phosphorylase" evidence="1">
    <location>
        <begin position="16"/>
        <end position="131"/>
    </location>
</feature>
<keyword evidence="3" id="KW-1185">Reference proteome</keyword>
<protein>
    <recommendedName>
        <fullName evidence="1">Nucleoside phosphorylase domain-containing protein</fullName>
    </recommendedName>
</protein>
<reference evidence="2 3" key="1">
    <citation type="journal article" date="2015" name="Genome Announc.">
        <title>Draft Genome Sequence and Gene Annotation of the Entomopathogenic Fungus Verticillium hemipterigenum.</title>
        <authorList>
            <person name="Horn F."/>
            <person name="Habel A."/>
            <person name="Scharf D.H."/>
            <person name="Dworschak J."/>
            <person name="Brakhage A.A."/>
            <person name="Guthke R."/>
            <person name="Hertweck C."/>
            <person name="Linde J."/>
        </authorList>
    </citation>
    <scope>NUCLEOTIDE SEQUENCE [LARGE SCALE GENOMIC DNA]</scope>
</reference>
<dbReference type="PANTHER" id="PTHR46082:SF6">
    <property type="entry name" value="AAA+ ATPASE DOMAIN-CONTAINING PROTEIN-RELATED"/>
    <property type="match status" value="1"/>
</dbReference>
<dbReference type="OrthoDB" id="4956826at2759"/>
<evidence type="ECO:0000313" key="3">
    <source>
        <dbReference type="Proteomes" id="UP000039046"/>
    </source>
</evidence>
<dbReference type="SUPFAM" id="SSF53167">
    <property type="entry name" value="Purine and uridine phosphorylases"/>
    <property type="match status" value="1"/>
</dbReference>
<dbReference type="HOGENOM" id="CLU_000288_34_22_1"/>
<dbReference type="PANTHER" id="PTHR46082">
    <property type="entry name" value="ATP/GTP-BINDING PROTEIN-RELATED"/>
    <property type="match status" value="1"/>
</dbReference>
<dbReference type="GO" id="GO:0009116">
    <property type="term" value="P:nucleoside metabolic process"/>
    <property type="evidence" value="ECO:0007669"/>
    <property type="project" value="InterPro"/>
</dbReference>
<dbReference type="Gene3D" id="3.40.50.1580">
    <property type="entry name" value="Nucleoside phosphorylase domain"/>
    <property type="match status" value="1"/>
</dbReference>
<organism evidence="2 3">
    <name type="scientific">[Torrubiella] hemipterigena</name>
    <dbReference type="NCBI Taxonomy" id="1531966"/>
    <lineage>
        <taxon>Eukaryota</taxon>
        <taxon>Fungi</taxon>
        <taxon>Dikarya</taxon>
        <taxon>Ascomycota</taxon>
        <taxon>Pezizomycotina</taxon>
        <taxon>Sordariomycetes</taxon>
        <taxon>Hypocreomycetidae</taxon>
        <taxon>Hypocreales</taxon>
        <taxon>Clavicipitaceae</taxon>
        <taxon>Clavicipitaceae incertae sedis</taxon>
        <taxon>'Torrubiella' clade</taxon>
    </lineage>
</organism>
<dbReference type="EMBL" id="CDHN01000004">
    <property type="protein sequence ID" value="CEJ92446.1"/>
    <property type="molecule type" value="Genomic_DNA"/>
</dbReference>
<name>A0A0A1T5J8_9HYPO</name>
<dbReference type="InterPro" id="IPR000845">
    <property type="entry name" value="Nucleoside_phosphorylase_d"/>
</dbReference>
<dbReference type="Pfam" id="PF01048">
    <property type="entry name" value="PNP_UDP_1"/>
    <property type="match status" value="1"/>
</dbReference>
<dbReference type="GO" id="GO:0003824">
    <property type="term" value="F:catalytic activity"/>
    <property type="evidence" value="ECO:0007669"/>
    <property type="project" value="InterPro"/>
</dbReference>
<dbReference type="Proteomes" id="UP000039046">
    <property type="component" value="Unassembled WGS sequence"/>
</dbReference>
<dbReference type="InterPro" id="IPR035994">
    <property type="entry name" value="Nucleoside_phosphorylase_sf"/>
</dbReference>
<evidence type="ECO:0000313" key="2">
    <source>
        <dbReference type="EMBL" id="CEJ92446.1"/>
    </source>
</evidence>
<dbReference type="STRING" id="1531966.A0A0A1T5J8"/>
<sequence length="403" mass="44327">MLTTYHKPETRDDFEVAIICALPLEYDAVSYTFDEFWDDDGDDYGRVEGDLNNYTTGRIGKYNAVLALLPHMGKANAAGAAASMRSSYTRLKLVLLVGVCGGVPYDGHSELFLGDVVISQTVLQYDLERQYLDKLVLKDTVEDNLGRPNKDVRNLVAIFQTDRGRDKLNERTSQILQQIQTKVSGRRQRKYDYPRNTRDEVFDSNHRHKHYSSDICVCRKCLALTDPVCDAALSLSCADLGCVLGESSCLARVRLQPLADAPPQPEIHVGMIASGDLVLKSAIDRDRLHKETGAIAFEMEGAGVWDETSCIIIKGLCDYADSHKHKGWQNYAAATAASASKAVLERYIRTDKTDTASKQETTGATGDMASSIGRTVFRGPISGHNVVAGLTTTGGTSRLEFKS</sequence>
<dbReference type="AlphaFoldDB" id="A0A0A1T5J8"/>
<dbReference type="InterPro" id="IPR053137">
    <property type="entry name" value="NLR-like"/>
</dbReference>
<accession>A0A0A1T5J8</accession>
<evidence type="ECO:0000259" key="1">
    <source>
        <dbReference type="Pfam" id="PF01048"/>
    </source>
</evidence>